<dbReference type="InterPro" id="IPR050279">
    <property type="entry name" value="Plant_def-hormone_signal"/>
</dbReference>
<organism evidence="9 10">
    <name type="scientific">Lactuca sativa</name>
    <name type="common">Garden lettuce</name>
    <dbReference type="NCBI Taxonomy" id="4236"/>
    <lineage>
        <taxon>Eukaryota</taxon>
        <taxon>Viridiplantae</taxon>
        <taxon>Streptophyta</taxon>
        <taxon>Embryophyta</taxon>
        <taxon>Tracheophyta</taxon>
        <taxon>Spermatophyta</taxon>
        <taxon>Magnoliopsida</taxon>
        <taxon>eudicotyledons</taxon>
        <taxon>Gunneridae</taxon>
        <taxon>Pentapetalae</taxon>
        <taxon>asterids</taxon>
        <taxon>campanulids</taxon>
        <taxon>Asterales</taxon>
        <taxon>Asteraceae</taxon>
        <taxon>Cichorioideae</taxon>
        <taxon>Cichorieae</taxon>
        <taxon>Lactucinae</taxon>
        <taxon>Lactuca</taxon>
    </lineage>
</organism>
<keyword evidence="10" id="KW-1185">Reference proteome</keyword>
<name>A0A9R1WPI5_LACSA</name>
<reference evidence="9 10" key="1">
    <citation type="journal article" date="2017" name="Nat. Commun.">
        <title>Genome assembly with in vitro proximity ligation data and whole-genome triplication in lettuce.</title>
        <authorList>
            <person name="Reyes-Chin-Wo S."/>
            <person name="Wang Z."/>
            <person name="Yang X."/>
            <person name="Kozik A."/>
            <person name="Arikit S."/>
            <person name="Song C."/>
            <person name="Xia L."/>
            <person name="Froenicke L."/>
            <person name="Lavelle D.O."/>
            <person name="Truco M.J."/>
            <person name="Xia R."/>
            <person name="Zhu S."/>
            <person name="Xu C."/>
            <person name="Xu H."/>
            <person name="Xu X."/>
            <person name="Cox K."/>
            <person name="Korf I."/>
            <person name="Meyers B.C."/>
            <person name="Michelmore R.W."/>
        </authorList>
    </citation>
    <scope>NUCLEOTIDE SEQUENCE [LARGE SCALE GENOMIC DNA]</scope>
    <source>
        <strain evidence="10">cv. Salinas</strain>
        <tissue evidence="9">Seedlings</tissue>
    </source>
</reference>
<dbReference type="InterPro" id="IPR023393">
    <property type="entry name" value="START-like_dom_sf"/>
</dbReference>
<evidence type="ECO:0000256" key="6">
    <source>
        <dbReference type="ARBA" id="ARBA00023170"/>
    </source>
</evidence>
<evidence type="ECO:0000256" key="5">
    <source>
        <dbReference type="ARBA" id="ARBA00022682"/>
    </source>
</evidence>
<dbReference type="Gene3D" id="3.30.530.20">
    <property type="match status" value="1"/>
</dbReference>
<dbReference type="EMBL" id="NBSK02000001">
    <property type="protein sequence ID" value="KAJ0227373.1"/>
    <property type="molecule type" value="Genomic_DNA"/>
</dbReference>
<comment type="caution">
    <text evidence="9">The sequence shown here is derived from an EMBL/GenBank/DDBJ whole genome shotgun (WGS) entry which is preliminary data.</text>
</comment>
<evidence type="ECO:0000256" key="2">
    <source>
        <dbReference type="ARBA" id="ARBA00004496"/>
    </source>
</evidence>
<sequence length="194" mass="22021">MRLFLCHESPLTDERTSNNSCVANVFTGVCVLFCIDLEFFKCIQTKISFDFLFQVCSLVRRFDQPQKYKPFISKCTMYGDLNIGSVRHVNVKARLPATTSTESVELLDDNEHILGIKIIGGDHNLMNYSSILTFHPEIIEGRSGTLVIESFMVDIPDGNTKDETCYFVKALINCNLNSLSEVSEWMDVQEDQRG</sequence>
<accession>A0A9R1WPI5</accession>
<gene>
    <name evidence="9" type="ORF">LSAT_V11C100043100</name>
</gene>
<evidence type="ECO:0000313" key="9">
    <source>
        <dbReference type="EMBL" id="KAJ0227373.1"/>
    </source>
</evidence>
<evidence type="ECO:0000313" key="10">
    <source>
        <dbReference type="Proteomes" id="UP000235145"/>
    </source>
</evidence>
<keyword evidence="5" id="KW-0938">Abscisic acid signaling pathway</keyword>
<comment type="subcellular location">
    <subcellularLocation>
        <location evidence="2">Cytoplasm</location>
    </subcellularLocation>
    <subcellularLocation>
        <location evidence="1">Nucleus</location>
    </subcellularLocation>
</comment>
<dbReference type="Pfam" id="PF10604">
    <property type="entry name" value="Polyketide_cyc2"/>
    <property type="match status" value="1"/>
</dbReference>
<dbReference type="InterPro" id="IPR019587">
    <property type="entry name" value="Polyketide_cyclase/dehydratase"/>
</dbReference>
<evidence type="ECO:0000256" key="8">
    <source>
        <dbReference type="ARBA" id="ARBA00023272"/>
    </source>
</evidence>
<evidence type="ECO:0008006" key="11">
    <source>
        <dbReference type="Google" id="ProtNLM"/>
    </source>
</evidence>
<dbReference type="Proteomes" id="UP000235145">
    <property type="component" value="Unassembled WGS sequence"/>
</dbReference>
<comment type="similarity">
    <text evidence="3">Belongs to the PYR/PYL/RCAR abscisic acid intracellular receptor family.</text>
</comment>
<dbReference type="CDD" id="cd07821">
    <property type="entry name" value="PYR_PYL_RCAR_like"/>
    <property type="match status" value="1"/>
</dbReference>
<keyword evidence="6" id="KW-0675">Receptor</keyword>
<dbReference type="PANTHER" id="PTHR31213">
    <property type="entry name" value="OS08G0374000 PROTEIN-RELATED"/>
    <property type="match status" value="1"/>
</dbReference>
<dbReference type="GO" id="GO:0009738">
    <property type="term" value="P:abscisic acid-activated signaling pathway"/>
    <property type="evidence" value="ECO:0007669"/>
    <property type="project" value="UniProtKB-KW"/>
</dbReference>
<dbReference type="AlphaFoldDB" id="A0A9R1WPI5"/>
<dbReference type="GO" id="GO:0005634">
    <property type="term" value="C:nucleus"/>
    <property type="evidence" value="ECO:0007669"/>
    <property type="project" value="UniProtKB-SubCell"/>
</dbReference>
<dbReference type="GO" id="GO:0004864">
    <property type="term" value="F:protein phosphatase inhibitor activity"/>
    <property type="evidence" value="ECO:0007669"/>
    <property type="project" value="UniProtKB-KW"/>
</dbReference>
<proteinExistence type="inferred from homology"/>
<keyword evidence="8" id="KW-0650">Protein phosphatase inhibitor</keyword>
<evidence type="ECO:0000256" key="4">
    <source>
        <dbReference type="ARBA" id="ARBA00022490"/>
    </source>
</evidence>
<dbReference type="GO" id="GO:0005737">
    <property type="term" value="C:cytoplasm"/>
    <property type="evidence" value="ECO:0007669"/>
    <property type="project" value="UniProtKB-SubCell"/>
</dbReference>
<evidence type="ECO:0000256" key="3">
    <source>
        <dbReference type="ARBA" id="ARBA00008594"/>
    </source>
</evidence>
<evidence type="ECO:0000256" key="7">
    <source>
        <dbReference type="ARBA" id="ARBA00023242"/>
    </source>
</evidence>
<dbReference type="SUPFAM" id="SSF55961">
    <property type="entry name" value="Bet v1-like"/>
    <property type="match status" value="1"/>
</dbReference>
<keyword evidence="4" id="KW-0963">Cytoplasm</keyword>
<evidence type="ECO:0000256" key="1">
    <source>
        <dbReference type="ARBA" id="ARBA00004123"/>
    </source>
</evidence>
<keyword evidence="7" id="KW-0539">Nucleus</keyword>
<dbReference type="PANTHER" id="PTHR31213:SF210">
    <property type="entry name" value="POLYKETIDE CYCLASE_DEHYDRASE, START-LIKE DOMAIN SUPERFAMILY"/>
    <property type="match status" value="1"/>
</dbReference>
<protein>
    <recommendedName>
        <fullName evidence="11">Bet v I/Major latex protein domain-containing protein</fullName>
    </recommendedName>
</protein>